<dbReference type="AlphaFoldDB" id="A0A4S1XJQ3"/>
<comment type="caution">
    <text evidence="16">The sequence shown here is derived from an EMBL/GenBank/DDBJ whole genome shotgun (WGS) entry which is preliminary data.</text>
</comment>
<dbReference type="RefSeq" id="WP_135962240.1">
    <property type="nucleotide sequence ID" value="NZ_SRXT01000001.1"/>
</dbReference>
<reference evidence="16 17" key="1">
    <citation type="submission" date="2019-04" db="EMBL/GenBank/DDBJ databases">
        <title>Sphingomonas psychrotolerans sp. nov., isolated from soil in the Tianshan Mountains, Xinjiang, China.</title>
        <authorList>
            <person name="Luo Y."/>
            <person name="Sheng H."/>
        </authorList>
    </citation>
    <scope>NUCLEOTIDE SEQUENCE [LARGE SCALE GENOMIC DNA]</scope>
    <source>
        <strain evidence="16 17">ZFGT-11</strain>
    </source>
</reference>
<feature type="binding site" evidence="14">
    <location>
        <begin position="351"/>
        <end position="354"/>
    </location>
    <ligand>
        <name>4-CDP-2-C-methyl-D-erythritol 2-phosphate</name>
        <dbReference type="ChEBI" id="CHEBI:57919"/>
    </ligand>
</feature>
<dbReference type="GO" id="GO:0019288">
    <property type="term" value="P:isopentenyl diphosphate biosynthetic process, methylerythritol 4-phosphate pathway"/>
    <property type="evidence" value="ECO:0007669"/>
    <property type="project" value="UniProtKB-UniRule"/>
</dbReference>
<evidence type="ECO:0000256" key="3">
    <source>
        <dbReference type="ARBA" id="ARBA00001968"/>
    </source>
</evidence>
<dbReference type="GO" id="GO:0046872">
    <property type="term" value="F:metal ion binding"/>
    <property type="evidence" value="ECO:0007669"/>
    <property type="project" value="UniProtKB-KW"/>
</dbReference>
<dbReference type="HAMAP" id="MF_00108">
    <property type="entry name" value="IspD"/>
    <property type="match status" value="1"/>
</dbReference>
<accession>A0A4S1XJQ3</accession>
<feature type="binding site" evidence="14">
    <location>
        <position position="229"/>
    </location>
    <ligand>
        <name>a divalent metal cation</name>
        <dbReference type="ChEBI" id="CHEBI:60240"/>
    </ligand>
</feature>
<comment type="cofactor">
    <cofactor evidence="3 14">
        <name>a divalent metal cation</name>
        <dbReference type="ChEBI" id="CHEBI:60240"/>
    </cofactor>
</comment>
<dbReference type="HAMAP" id="MF_00107">
    <property type="entry name" value="IspF"/>
    <property type="match status" value="1"/>
</dbReference>
<dbReference type="PROSITE" id="PS01295">
    <property type="entry name" value="ISPD"/>
    <property type="match status" value="1"/>
</dbReference>
<dbReference type="GO" id="GO:0016114">
    <property type="term" value="P:terpenoid biosynthetic process"/>
    <property type="evidence" value="ECO:0007669"/>
    <property type="project" value="InterPro"/>
</dbReference>
<feature type="binding site" evidence="14">
    <location>
        <position position="227"/>
    </location>
    <ligand>
        <name>a divalent metal cation</name>
        <dbReference type="ChEBI" id="CHEBI:60240"/>
    </ligand>
</feature>
<dbReference type="GO" id="GO:0008685">
    <property type="term" value="F:2-C-methyl-D-erythritol 2,4-cyclodiphosphate synthase activity"/>
    <property type="evidence" value="ECO:0007669"/>
    <property type="project" value="UniProtKB-UniRule"/>
</dbReference>
<keyword evidence="11 14" id="KW-0414">Isoprene biosynthesis</keyword>
<dbReference type="HAMAP" id="MF_01520">
    <property type="entry name" value="IspDF"/>
    <property type="match status" value="1"/>
</dbReference>
<keyword evidence="12 14" id="KW-0456">Lyase</keyword>
<evidence type="ECO:0000256" key="2">
    <source>
        <dbReference type="ARBA" id="ARBA00001282"/>
    </source>
</evidence>
<feature type="domain" description="2-C-methyl-D-erythritol 2,4-cyclodiphosphate synthase" evidence="15">
    <location>
        <begin position="221"/>
        <end position="373"/>
    </location>
</feature>
<feature type="binding site" evidence="14">
    <location>
        <position position="361"/>
    </location>
    <ligand>
        <name>4-CDP-2-C-methyl-D-erythritol 2-phosphate</name>
        <dbReference type="ChEBI" id="CHEBI:57919"/>
    </ligand>
</feature>
<proteinExistence type="inferred from homology"/>
<feature type="site" description="Transition state stabilizer" evidence="14">
    <location>
        <position position="352"/>
    </location>
</feature>
<dbReference type="InterPro" id="IPR018294">
    <property type="entry name" value="ISPD_synthase_CS"/>
</dbReference>
<evidence type="ECO:0000256" key="8">
    <source>
        <dbReference type="ARBA" id="ARBA00022679"/>
    </source>
</evidence>
<dbReference type="InterPro" id="IPR034683">
    <property type="entry name" value="IspD/TarI"/>
</dbReference>
<comment type="pathway">
    <text evidence="4 14">Isoprenoid biosynthesis; isopentenyl diphosphate biosynthesis via DXP pathway; isopentenyl diphosphate from 1-deoxy-D-xylulose 5-phosphate: step 4/6.</text>
</comment>
<dbReference type="NCBIfam" id="NF006899">
    <property type="entry name" value="PRK09382.1"/>
    <property type="match status" value="1"/>
</dbReference>
<evidence type="ECO:0000256" key="7">
    <source>
        <dbReference type="ARBA" id="ARBA00009789"/>
    </source>
</evidence>
<feature type="binding site" evidence="14">
    <location>
        <position position="261"/>
    </location>
    <ligand>
        <name>a divalent metal cation</name>
        <dbReference type="ChEBI" id="CHEBI:60240"/>
    </ligand>
</feature>
<feature type="site" description="Positions MEP for the nucleophilic attack" evidence="14">
    <location>
        <position position="200"/>
    </location>
</feature>
<comment type="catalytic activity">
    <reaction evidence="1 14">
        <text>4-CDP-2-C-methyl-D-erythritol 2-phosphate = 2-C-methyl-D-erythritol 2,4-cyclic diphosphate + CMP</text>
        <dbReference type="Rhea" id="RHEA:23864"/>
        <dbReference type="ChEBI" id="CHEBI:57919"/>
        <dbReference type="ChEBI" id="CHEBI:58483"/>
        <dbReference type="ChEBI" id="CHEBI:60377"/>
        <dbReference type="EC" id="4.6.1.12"/>
    </reaction>
</comment>
<keyword evidence="10 14" id="KW-0479">Metal-binding</keyword>
<feature type="binding site" evidence="14">
    <location>
        <begin position="275"/>
        <end position="277"/>
    </location>
    <ligand>
        <name>4-CDP-2-C-methyl-D-erythritol 2-phosphate</name>
        <dbReference type="ChEBI" id="CHEBI:57919"/>
    </ligand>
</feature>
<dbReference type="InterPro" id="IPR026596">
    <property type="entry name" value="IspD/F"/>
</dbReference>
<dbReference type="Pfam" id="PF02542">
    <property type="entry name" value="YgbB"/>
    <property type="match status" value="1"/>
</dbReference>
<dbReference type="InterPro" id="IPR036571">
    <property type="entry name" value="MECDP_synthase_sf"/>
</dbReference>
<evidence type="ECO:0000313" key="16">
    <source>
        <dbReference type="EMBL" id="TGX56040.1"/>
    </source>
</evidence>
<feature type="binding site" evidence="14">
    <location>
        <position position="358"/>
    </location>
    <ligand>
        <name>4-CDP-2-C-methyl-D-erythritol 2-phosphate</name>
        <dbReference type="ChEBI" id="CHEBI:57919"/>
    </ligand>
</feature>
<dbReference type="PROSITE" id="PS01350">
    <property type="entry name" value="ISPF"/>
    <property type="match status" value="1"/>
</dbReference>
<feature type="binding site" evidence="14">
    <location>
        <begin position="253"/>
        <end position="254"/>
    </location>
    <ligand>
        <name>4-CDP-2-C-methyl-D-erythritol 2-phosphate</name>
        <dbReference type="ChEBI" id="CHEBI:57919"/>
    </ligand>
</feature>
<comment type="catalytic activity">
    <reaction evidence="2 14">
        <text>2-C-methyl-D-erythritol 4-phosphate + CTP + H(+) = 4-CDP-2-C-methyl-D-erythritol + diphosphate</text>
        <dbReference type="Rhea" id="RHEA:13429"/>
        <dbReference type="ChEBI" id="CHEBI:15378"/>
        <dbReference type="ChEBI" id="CHEBI:33019"/>
        <dbReference type="ChEBI" id="CHEBI:37563"/>
        <dbReference type="ChEBI" id="CHEBI:57823"/>
        <dbReference type="ChEBI" id="CHEBI:58262"/>
        <dbReference type="EC" id="2.7.7.60"/>
    </reaction>
</comment>
<dbReference type="UniPathway" id="UPA00056">
    <property type="reaction ID" value="UER00093"/>
</dbReference>
<dbReference type="PANTHER" id="PTHR43181">
    <property type="entry name" value="2-C-METHYL-D-ERYTHRITOL 2,4-CYCLODIPHOSPHATE SYNTHASE, CHLOROPLASTIC"/>
    <property type="match status" value="1"/>
</dbReference>
<dbReference type="InterPro" id="IPR029044">
    <property type="entry name" value="Nucleotide-diphossugar_trans"/>
</dbReference>
<dbReference type="Gene3D" id="3.90.550.10">
    <property type="entry name" value="Spore Coat Polysaccharide Biosynthesis Protein SpsA, Chain A"/>
    <property type="match status" value="1"/>
</dbReference>
<evidence type="ECO:0000256" key="9">
    <source>
        <dbReference type="ARBA" id="ARBA00022695"/>
    </source>
</evidence>
<evidence type="ECO:0000256" key="6">
    <source>
        <dbReference type="ARBA" id="ARBA00008480"/>
    </source>
</evidence>
<feature type="site" description="Positions MEP for the nucleophilic attack" evidence="14">
    <location>
        <position position="145"/>
    </location>
</feature>
<keyword evidence="9 14" id="KW-0548">Nucleotidyltransferase</keyword>
<dbReference type="PANTHER" id="PTHR43181:SF1">
    <property type="entry name" value="2-C-METHYL-D-ERYTHRITOL 2,4-CYCLODIPHOSPHATE SYNTHASE, CHLOROPLASTIC"/>
    <property type="match status" value="1"/>
</dbReference>
<dbReference type="EC" id="2.7.7.60" evidence="14"/>
<comment type="similarity">
    <text evidence="7">Belongs to the IspD/TarI cytidylyltransferase family. IspD subfamily.</text>
</comment>
<feature type="site" description="Transition state stabilizer" evidence="14">
    <location>
        <position position="23"/>
    </location>
</feature>
<evidence type="ECO:0000256" key="11">
    <source>
        <dbReference type="ARBA" id="ARBA00023229"/>
    </source>
</evidence>
<dbReference type="Proteomes" id="UP000306147">
    <property type="component" value="Unassembled WGS sequence"/>
</dbReference>
<gene>
    <name evidence="14" type="primary">ispDF</name>
    <name evidence="16" type="ORF">E5A73_02715</name>
</gene>
<evidence type="ECO:0000256" key="1">
    <source>
        <dbReference type="ARBA" id="ARBA00000200"/>
    </source>
</evidence>
<dbReference type="FunFam" id="3.90.550.10:FF:000003">
    <property type="entry name" value="2-C-methyl-D-erythritol 4-phosphate cytidylyltransferase"/>
    <property type="match status" value="1"/>
</dbReference>
<comment type="similarity">
    <text evidence="14">In the N-terminal section; belongs to the IspD/TarI cytidylyltransferase family. IspD subfamily.</text>
</comment>
<name>A0A4S1XJQ3_9SPHN</name>
<evidence type="ECO:0000259" key="15">
    <source>
        <dbReference type="Pfam" id="PF02542"/>
    </source>
</evidence>
<evidence type="ECO:0000256" key="12">
    <source>
        <dbReference type="ARBA" id="ARBA00023239"/>
    </source>
</evidence>
<dbReference type="CDD" id="cd02516">
    <property type="entry name" value="CDP-ME_synthetase"/>
    <property type="match status" value="1"/>
</dbReference>
<dbReference type="EC" id="4.6.1.12" evidence="14"/>
<dbReference type="SUPFAM" id="SSF69765">
    <property type="entry name" value="IpsF-like"/>
    <property type="match status" value="1"/>
</dbReference>
<comment type="function">
    <text evidence="14">Bifunctional enzyme that catalyzes the formation of 4-diphosphocytidyl-2-C-methyl-D-erythritol from CTP and 2-C-methyl-D-erythritol 4-phosphate (MEP) (IspD), and catalyzes the conversion of 4-diphosphocytidyl-2-C-methyl-D-erythritol 2-phosphate (CDP-ME2P) to 2-C-methyl-D-erythritol 2,4-cyclodiphosphate (ME-CPP) with a corresponding release of cytidine 5-monophosphate (CMP) (IspF).</text>
</comment>
<dbReference type="CDD" id="cd00554">
    <property type="entry name" value="MECDP_synthase"/>
    <property type="match status" value="1"/>
</dbReference>
<dbReference type="InterPro" id="IPR001228">
    <property type="entry name" value="IspD"/>
</dbReference>
<organism evidence="16 17">
    <name type="scientific">Sphingomonas gei</name>
    <dbReference type="NCBI Taxonomy" id="1395960"/>
    <lineage>
        <taxon>Bacteria</taxon>
        <taxon>Pseudomonadati</taxon>
        <taxon>Pseudomonadota</taxon>
        <taxon>Alphaproteobacteria</taxon>
        <taxon>Sphingomonadales</taxon>
        <taxon>Sphingomonadaceae</taxon>
        <taxon>Sphingomonas</taxon>
    </lineage>
</organism>
<keyword evidence="8 14" id="KW-0808">Transferase</keyword>
<dbReference type="InterPro" id="IPR020555">
    <property type="entry name" value="MECDP_synthase_CS"/>
</dbReference>
<feature type="region of interest" description="2-C-methyl-D-erythritol 4-phosphate cytidylyltransferase" evidence="14">
    <location>
        <begin position="1"/>
        <end position="220"/>
    </location>
</feature>
<evidence type="ECO:0000256" key="10">
    <source>
        <dbReference type="ARBA" id="ARBA00022723"/>
    </source>
</evidence>
<sequence length="380" mass="39833">MGKTAALIVAAGQGIRAGGTVPKQFAPLAGMPMLAHSYAALSSHLSIDHVLIVIGEGQEAALRDALGDVAFVIGGDTRRESVRNGLDAIDAERVLIHDAARPFLSHAVIDSLLAALDTHEGALPALPLADTLAHGDVTLGETVPRDGLVRVQTPQAFRIETIREAHNSWPADSEATDDAQMVRALGIEIAIVPGDIALEKITHPADFAAAEARHFAAMRVRTAIGYDVHRFAESEELWLGGILIPHSKGLSGHSDADVVLHAITDALLGTIGAGDIGMHFPPSDPQWRGAASARFLEHAAGLIAAQRGIIDFVDVTIICEAPKIGPHREAIRASIAAILRLPESSVSVKATTTERLGFTGRGEGMAAQAIATVRVPADNA</sequence>
<comment type="pathway">
    <text evidence="5 14">Isoprenoid biosynthesis; isopentenyl diphosphate biosynthesis via DXP pathway; isopentenyl diphosphate from 1-deoxy-D-xylulose 5-phosphate: step 2/6.</text>
</comment>
<dbReference type="InterPro" id="IPR003526">
    <property type="entry name" value="MECDP_synthase"/>
</dbReference>
<feature type="region of interest" description="2-C-methyl-D-erythritol 2,4-cyclodiphosphate synthase" evidence="14">
    <location>
        <begin position="221"/>
        <end position="380"/>
    </location>
</feature>
<dbReference type="NCBIfam" id="TIGR00453">
    <property type="entry name" value="ispD"/>
    <property type="match status" value="1"/>
</dbReference>
<dbReference type="NCBIfam" id="TIGR00151">
    <property type="entry name" value="ispF"/>
    <property type="match status" value="1"/>
</dbReference>
<feature type="site" description="Transition state stabilizer" evidence="14">
    <location>
        <position position="16"/>
    </location>
</feature>
<dbReference type="Gene3D" id="3.30.1330.50">
    <property type="entry name" value="2-C-methyl-D-erythritol 2,4-cyclodiphosphate synthase"/>
    <property type="match status" value="1"/>
</dbReference>
<evidence type="ECO:0000256" key="4">
    <source>
        <dbReference type="ARBA" id="ARBA00004709"/>
    </source>
</evidence>
<keyword evidence="13 14" id="KW-0511">Multifunctional enzyme</keyword>
<comment type="similarity">
    <text evidence="6">Belongs to the IspF family.</text>
</comment>
<feature type="binding site" evidence="14">
    <location>
        <begin position="227"/>
        <end position="229"/>
    </location>
    <ligand>
        <name>4-CDP-2-C-methyl-D-erythritol 2-phosphate</name>
        <dbReference type="ChEBI" id="CHEBI:57919"/>
    </ligand>
</feature>
<evidence type="ECO:0000256" key="13">
    <source>
        <dbReference type="ARBA" id="ARBA00023268"/>
    </source>
</evidence>
<keyword evidence="17" id="KW-1185">Reference proteome</keyword>
<dbReference type="SUPFAM" id="SSF53448">
    <property type="entry name" value="Nucleotide-diphospho-sugar transferases"/>
    <property type="match status" value="1"/>
</dbReference>
<comment type="similarity">
    <text evidence="14">In the C-terminal section; belongs to the IspF family.</text>
</comment>
<dbReference type="EMBL" id="SRXT01000001">
    <property type="protein sequence ID" value="TGX56040.1"/>
    <property type="molecule type" value="Genomic_DNA"/>
</dbReference>
<evidence type="ECO:0000313" key="17">
    <source>
        <dbReference type="Proteomes" id="UP000306147"/>
    </source>
</evidence>
<dbReference type="GO" id="GO:0050518">
    <property type="term" value="F:2-C-methyl-D-erythritol 4-phosphate cytidylyltransferase activity"/>
    <property type="evidence" value="ECO:0007669"/>
    <property type="project" value="UniProtKB-UniRule"/>
</dbReference>
<comment type="caution">
    <text evidence="14">Lacks conserved residue(s) required for the propagation of feature annotation.</text>
</comment>
<dbReference type="OrthoDB" id="9804336at2"/>
<dbReference type="Pfam" id="PF01128">
    <property type="entry name" value="IspD"/>
    <property type="match status" value="1"/>
</dbReference>
<feature type="site" description="Transition state stabilizer" evidence="14">
    <location>
        <position position="253"/>
    </location>
</feature>
<evidence type="ECO:0000256" key="14">
    <source>
        <dbReference type="HAMAP-Rule" id="MF_01520"/>
    </source>
</evidence>
<protein>
    <recommendedName>
        <fullName evidence="14">Bifunctional enzyme IspD/IspF</fullName>
    </recommendedName>
    <domain>
        <recommendedName>
            <fullName evidence="14">2-C-methyl-D-erythritol 4-phosphate cytidylyltransferase</fullName>
            <ecNumber evidence="14">2.7.7.60</ecNumber>
        </recommendedName>
        <alternativeName>
            <fullName evidence="14">4-diphosphocytidyl-2C-methyl-D-erythritol synthase</fullName>
        </alternativeName>
        <alternativeName>
            <fullName evidence="14">MEP cytidylyltransferase</fullName>
            <shortName evidence="14">MCT</shortName>
        </alternativeName>
    </domain>
    <domain>
        <recommendedName>
            <fullName evidence="14">2-C-methyl-D-erythritol 2,4-cyclodiphosphate synthase</fullName>
            <shortName evidence="14">MECDP-synthase</shortName>
            <shortName evidence="14">MECPP-synthase</shortName>
            <shortName evidence="14">MECPS</shortName>
            <ecNumber evidence="14">4.6.1.12</ecNumber>
        </recommendedName>
    </domain>
</protein>
<evidence type="ECO:0000256" key="5">
    <source>
        <dbReference type="ARBA" id="ARBA00004787"/>
    </source>
</evidence>